<accession>S0AQY5</accession>
<keyword evidence="4" id="KW-1185">Reference proteome</keyword>
<dbReference type="AlphaFoldDB" id="S0AQY5"/>
<dbReference type="Pfam" id="PF01548">
    <property type="entry name" value="DEDD_Tnp_IS110"/>
    <property type="match status" value="1"/>
</dbReference>
<feature type="domain" description="Transposase IS110-like N-terminal" evidence="1">
    <location>
        <begin position="4"/>
        <end position="162"/>
    </location>
</feature>
<dbReference type="HOGENOM" id="CLU_036902_4_8_2"/>
<feature type="domain" description="Transposase IS116/IS110/IS902 C-terminal" evidence="2">
    <location>
        <begin position="269"/>
        <end position="351"/>
    </location>
</feature>
<dbReference type="InterPro" id="IPR003346">
    <property type="entry name" value="Transposase_20"/>
</dbReference>
<proteinExistence type="predicted"/>
<dbReference type="EMBL" id="CP004145">
    <property type="protein sequence ID" value="AGO61346.1"/>
    <property type="molecule type" value="Genomic_DNA"/>
</dbReference>
<gene>
    <name evidence="3" type="ORF">FACI_IFERC00001G1366</name>
</gene>
<dbReference type="GO" id="GO:0006313">
    <property type="term" value="P:DNA transposition"/>
    <property type="evidence" value="ECO:0007669"/>
    <property type="project" value="InterPro"/>
</dbReference>
<evidence type="ECO:0000313" key="3">
    <source>
        <dbReference type="EMBL" id="AGO61346.1"/>
    </source>
</evidence>
<dbReference type="InterPro" id="IPR047650">
    <property type="entry name" value="Transpos_IS110"/>
</dbReference>
<dbReference type="NCBIfam" id="NF033542">
    <property type="entry name" value="transpos_IS110"/>
    <property type="match status" value="1"/>
</dbReference>
<dbReference type="GeneID" id="16025544"/>
<protein>
    <submittedName>
        <fullName evidence="3">Transposase</fullName>
    </submittedName>
</protein>
<evidence type="ECO:0000259" key="1">
    <source>
        <dbReference type="Pfam" id="PF01548"/>
    </source>
</evidence>
<dbReference type="KEGG" id="fac:FACI_IFERC01G1366"/>
<dbReference type="GO" id="GO:0003677">
    <property type="term" value="F:DNA binding"/>
    <property type="evidence" value="ECO:0007669"/>
    <property type="project" value="InterPro"/>
</dbReference>
<evidence type="ECO:0000313" key="4">
    <source>
        <dbReference type="Proteomes" id="UP000014660"/>
    </source>
</evidence>
<evidence type="ECO:0000259" key="2">
    <source>
        <dbReference type="Pfam" id="PF02371"/>
    </source>
</evidence>
<reference evidence="3 4" key="1">
    <citation type="journal article" date="2007" name="Proc. Natl. Acad. Sci. U.S.A.">
        <title>Genome dynamics in a natural archaeal population.</title>
        <authorList>
            <person name="Allen E.E."/>
            <person name="Tyson G.W."/>
            <person name="Whitaker R.J."/>
            <person name="Detter J.C."/>
            <person name="Richardson P.M."/>
            <person name="Banfield J.F."/>
        </authorList>
    </citation>
    <scope>NUCLEOTIDE SEQUENCE [LARGE SCALE GENOMIC DNA]</scope>
    <source>
        <strain evidence="4">fer1</strain>
    </source>
</reference>
<dbReference type="Pfam" id="PF02371">
    <property type="entry name" value="Transposase_20"/>
    <property type="match status" value="1"/>
</dbReference>
<dbReference type="GO" id="GO:0004803">
    <property type="term" value="F:transposase activity"/>
    <property type="evidence" value="ECO:0007669"/>
    <property type="project" value="InterPro"/>
</dbReference>
<sequence>MLSVGIDTHERIHYAEIQDEKENKLWHGKIRNIKEDFESLIDKIKKIENSNNDKVEFIFMNPTGNYHIPLKYFLENNNFTVYMVDARKTLNLRKMINLNTIKSDSEDAHILAATPWHDPKYREYTGHNRSSLSSISRERSIVVKSITAIKNYIHSDLAAVFPEFTDLYSINSAAGMAILYEYATPYSILNAGIDNIIKSIKKASKGHYRIEDINRLMETAENSIGIPDKDDAYKFKIRMNISRLRDEMNNLKNIEKEIISRSSNNGDVNNLTNLRGLGIINSAIIVSEIGNIEQFESALKLQSYAGKCPDIEGSGGKTHSKGITHVRNKFLSNAVYESAISLVMNKNKEFYDIFNREIGKKKSNVQAYIAVSKRLLFHIYSIMKNHKPYKEKMVGNYKRYA</sequence>
<dbReference type="RefSeq" id="WP_009887398.1">
    <property type="nucleotide sequence ID" value="NC_021592.1"/>
</dbReference>
<dbReference type="PANTHER" id="PTHR33055">
    <property type="entry name" value="TRANSPOSASE FOR INSERTION SEQUENCE ELEMENT IS1111A"/>
    <property type="match status" value="1"/>
</dbReference>
<dbReference type="InterPro" id="IPR002525">
    <property type="entry name" value="Transp_IS110-like_N"/>
</dbReference>
<dbReference type="Proteomes" id="UP000014660">
    <property type="component" value="Chromosome"/>
</dbReference>
<name>S0AQY5_FERAC</name>
<dbReference type="PANTHER" id="PTHR33055:SF13">
    <property type="entry name" value="TRANSPOSASE"/>
    <property type="match status" value="1"/>
</dbReference>
<organism evidence="3 4">
    <name type="scientific">Ferroplasma acidarmanus Fer1</name>
    <dbReference type="NCBI Taxonomy" id="333146"/>
    <lineage>
        <taxon>Archaea</taxon>
        <taxon>Methanobacteriati</taxon>
        <taxon>Thermoplasmatota</taxon>
        <taxon>Thermoplasmata</taxon>
        <taxon>Thermoplasmatales</taxon>
        <taxon>Ferroplasmaceae</taxon>
        <taxon>Ferroplasma</taxon>
    </lineage>
</organism>